<dbReference type="Gene3D" id="3.40.30.10">
    <property type="entry name" value="Glutaredoxin"/>
    <property type="match status" value="1"/>
</dbReference>
<protein>
    <submittedName>
        <fullName evidence="2">Arsenate reductase</fullName>
    </submittedName>
</protein>
<comment type="similarity">
    <text evidence="1">Belongs to the ArsC family.</text>
</comment>
<evidence type="ECO:0000313" key="2">
    <source>
        <dbReference type="EMBL" id="CDF78375.1"/>
    </source>
</evidence>
<reference evidence="2 3" key="1">
    <citation type="journal article" date="2013" name="Appl. Environ. Microbiol.">
        <title>The genome of the alga-associated marine flavobacterium Formosa agariphila KMM 3901T reveals a broad potential for degradation of algal polysaccharides.</title>
        <authorList>
            <person name="Mann A.J."/>
            <person name="Hahnke R.L."/>
            <person name="Huang S."/>
            <person name="Werner J."/>
            <person name="Xing P."/>
            <person name="Barbeyron T."/>
            <person name="Huettel B."/>
            <person name="Stueber K."/>
            <person name="Reinhardt R."/>
            <person name="Harder J."/>
            <person name="Gloeckner F.O."/>
            <person name="Amann R.I."/>
            <person name="Teeling H."/>
        </authorList>
    </citation>
    <scope>NUCLEOTIDE SEQUENCE [LARGE SCALE GENOMIC DNA]</scope>
    <source>
        <strain evidence="3">DSM 15362 / KCTC 12365 / LMG 23005 / KMM 3901</strain>
    </source>
</reference>
<organism evidence="2 3">
    <name type="scientific">Formosa agariphila (strain DSM 15362 / KCTC 12365 / LMG 23005 / KMM 3901 / M-2Alg 35-1)</name>
    <dbReference type="NCBI Taxonomy" id="1347342"/>
    <lineage>
        <taxon>Bacteria</taxon>
        <taxon>Pseudomonadati</taxon>
        <taxon>Bacteroidota</taxon>
        <taxon>Flavobacteriia</taxon>
        <taxon>Flavobacteriales</taxon>
        <taxon>Flavobacteriaceae</taxon>
        <taxon>Formosa</taxon>
    </lineage>
</organism>
<evidence type="ECO:0000256" key="1">
    <source>
        <dbReference type="PROSITE-ProRule" id="PRU01282"/>
    </source>
</evidence>
<dbReference type="Proteomes" id="UP000016160">
    <property type="component" value="Chromosome"/>
</dbReference>
<evidence type="ECO:0000313" key="3">
    <source>
        <dbReference type="Proteomes" id="UP000016160"/>
    </source>
</evidence>
<dbReference type="PATRIC" id="fig|1347342.6.peg.667"/>
<sequence>MDIMGVLAEDNKQLTLIYNSETSVGKQTLAYANASDKKLLSIDISKTKVTGTQWAEIASNLGVNIGDLVDEDHPNFVKNFGDKGAMLSSEDWIKILQHQPEVLKGCIVINGKNRLVITNPSDLVKHLGIEGEDIPE</sequence>
<dbReference type="STRING" id="1347342.BN863_6630"/>
<accession>T2KHV2</accession>
<dbReference type="eggNOG" id="COG1393">
    <property type="taxonomic scope" value="Bacteria"/>
</dbReference>
<gene>
    <name evidence="2" type="ORF">BN863_6630</name>
</gene>
<dbReference type="HOGENOM" id="CLU_142866_0_0_10"/>
<proteinExistence type="inferred from homology"/>
<name>T2KHV2_FORAG</name>
<dbReference type="PROSITE" id="PS51353">
    <property type="entry name" value="ARSC"/>
    <property type="match status" value="1"/>
</dbReference>
<dbReference type="EMBL" id="HG315671">
    <property type="protein sequence ID" value="CDF78375.1"/>
    <property type="molecule type" value="Genomic_DNA"/>
</dbReference>
<keyword evidence="3" id="KW-1185">Reference proteome</keyword>
<dbReference type="InterPro" id="IPR006660">
    <property type="entry name" value="Arsenate_reductase-like"/>
</dbReference>
<dbReference type="AlphaFoldDB" id="T2KHV2"/>